<dbReference type="Proteomes" id="UP000027920">
    <property type="component" value="Unassembled WGS sequence"/>
</dbReference>
<dbReference type="PANTHER" id="PTHR39472">
    <property type="entry name" value="EXPRESSED PROTEIN"/>
    <property type="match status" value="1"/>
</dbReference>
<proteinExistence type="predicted"/>
<evidence type="ECO:0000313" key="2">
    <source>
        <dbReference type="Proteomes" id="UP000027920"/>
    </source>
</evidence>
<dbReference type="RefSeq" id="XP_013257852.1">
    <property type="nucleotide sequence ID" value="XM_013402398.1"/>
</dbReference>
<organism evidence="1 2">
    <name type="scientific">Exophiala aquamarina CBS 119918</name>
    <dbReference type="NCBI Taxonomy" id="1182545"/>
    <lineage>
        <taxon>Eukaryota</taxon>
        <taxon>Fungi</taxon>
        <taxon>Dikarya</taxon>
        <taxon>Ascomycota</taxon>
        <taxon>Pezizomycotina</taxon>
        <taxon>Eurotiomycetes</taxon>
        <taxon>Chaetothyriomycetidae</taxon>
        <taxon>Chaetothyriales</taxon>
        <taxon>Herpotrichiellaceae</taxon>
        <taxon>Exophiala</taxon>
    </lineage>
</organism>
<reference evidence="1 2" key="1">
    <citation type="submission" date="2013-03" db="EMBL/GenBank/DDBJ databases">
        <title>The Genome Sequence of Exophiala aquamarina CBS 119918.</title>
        <authorList>
            <consortium name="The Broad Institute Genomics Platform"/>
            <person name="Cuomo C."/>
            <person name="de Hoog S."/>
            <person name="Gorbushina A."/>
            <person name="Walker B."/>
            <person name="Young S.K."/>
            <person name="Zeng Q."/>
            <person name="Gargeya S."/>
            <person name="Fitzgerald M."/>
            <person name="Haas B."/>
            <person name="Abouelleil A."/>
            <person name="Allen A.W."/>
            <person name="Alvarado L."/>
            <person name="Arachchi H.M."/>
            <person name="Berlin A.M."/>
            <person name="Chapman S.B."/>
            <person name="Gainer-Dewar J."/>
            <person name="Goldberg J."/>
            <person name="Griggs A."/>
            <person name="Gujja S."/>
            <person name="Hansen M."/>
            <person name="Howarth C."/>
            <person name="Imamovic A."/>
            <person name="Ireland A."/>
            <person name="Larimer J."/>
            <person name="McCowan C."/>
            <person name="Murphy C."/>
            <person name="Pearson M."/>
            <person name="Poon T.W."/>
            <person name="Priest M."/>
            <person name="Roberts A."/>
            <person name="Saif S."/>
            <person name="Shea T."/>
            <person name="Sisk P."/>
            <person name="Sykes S."/>
            <person name="Wortman J."/>
            <person name="Nusbaum C."/>
            <person name="Birren B."/>
        </authorList>
    </citation>
    <scope>NUCLEOTIDE SEQUENCE [LARGE SCALE GENOMIC DNA]</scope>
    <source>
        <strain evidence="1 2">CBS 119918</strain>
    </source>
</reference>
<dbReference type="HOGENOM" id="CLU_048445_0_0_1"/>
<sequence length="258" mass="28859">MAGNNAFPQLDTQMGAANRAGAPPTATAMGGALNGNGAGAAANYMAPLPVGHQQDLNFLYAQIQELGSILRSNRDKVNVITRTAEEVAKRTNGSIPDSDGSHEGDKARVRELERELAKSNHIISLYKHEQTENTNLIAMYEDALGTATEQIRNYCTDVESRFLAQRKHYNNLLQQEKDEHLQSRLDRDHWQAQTLKVSEMIRTASRLRTDEWSEEYAVISGLQSEVRCLRRCLGMEPEKAENETGWSYLKELPLTDQA</sequence>
<dbReference type="PANTHER" id="PTHR39472:SF1">
    <property type="entry name" value="EXPRESSED PROTEIN"/>
    <property type="match status" value="1"/>
</dbReference>
<keyword evidence="2" id="KW-1185">Reference proteome</keyword>
<dbReference type="GeneID" id="25283826"/>
<evidence type="ECO:0000313" key="1">
    <source>
        <dbReference type="EMBL" id="KEF55262.1"/>
    </source>
</evidence>
<dbReference type="STRING" id="1182545.A0A072P6E8"/>
<name>A0A072P6E8_9EURO</name>
<dbReference type="OrthoDB" id="21214at2759"/>
<dbReference type="EMBL" id="AMGV01000008">
    <property type="protein sequence ID" value="KEF55262.1"/>
    <property type="molecule type" value="Genomic_DNA"/>
</dbReference>
<accession>A0A072P6E8</accession>
<dbReference type="VEuPathDB" id="FungiDB:A1O9_08916"/>
<protein>
    <submittedName>
        <fullName evidence="1">Uncharacterized protein</fullName>
    </submittedName>
</protein>
<dbReference type="AlphaFoldDB" id="A0A072P6E8"/>
<comment type="caution">
    <text evidence="1">The sequence shown here is derived from an EMBL/GenBank/DDBJ whole genome shotgun (WGS) entry which is preliminary data.</text>
</comment>
<gene>
    <name evidence="1" type="ORF">A1O9_08916</name>
</gene>